<name>C5BRN0_TERTT</name>
<dbReference type="EMBL" id="CP001614">
    <property type="protein sequence ID" value="ACR10917.1"/>
    <property type="molecule type" value="Genomic_DNA"/>
</dbReference>
<dbReference type="PIRSF" id="PIRSF005427">
    <property type="entry name" value="RseB"/>
    <property type="match status" value="1"/>
</dbReference>
<dbReference type="STRING" id="377629.TERTU_1182"/>
<dbReference type="KEGG" id="ttu:TERTU_1182"/>
<dbReference type="InterPro" id="IPR038484">
    <property type="entry name" value="MucB/RseB_C_sf"/>
</dbReference>
<dbReference type="Gene3D" id="3.30.200.100">
    <property type="entry name" value="MucB/RseB, C-terminal domain"/>
    <property type="match status" value="1"/>
</dbReference>
<feature type="domain" description="MucB/RseB N-terminal" evidence="5">
    <location>
        <begin position="32"/>
        <end position="197"/>
    </location>
</feature>
<dbReference type="Gene3D" id="2.50.20.10">
    <property type="entry name" value="Lipoprotein localisation LolA/LolB/LppX"/>
    <property type="match status" value="1"/>
</dbReference>
<reference evidence="7 8" key="1">
    <citation type="journal article" date="2009" name="PLoS ONE">
        <title>The complete genome of Teredinibacter turnerae T7901: an intracellular endosymbiont of marine wood-boring bivalves (shipworms).</title>
        <authorList>
            <person name="Yang J.C."/>
            <person name="Madupu R."/>
            <person name="Durkin A.S."/>
            <person name="Ekborg N.A."/>
            <person name="Pedamallu C.S."/>
            <person name="Hostetler J.B."/>
            <person name="Radune D."/>
            <person name="Toms B.S."/>
            <person name="Henrissat B."/>
            <person name="Coutinho P.M."/>
            <person name="Schwarz S."/>
            <person name="Field L."/>
            <person name="Trindade-Silva A.E."/>
            <person name="Soares C.A.G."/>
            <person name="Elshahawi S."/>
            <person name="Hanora A."/>
            <person name="Schmidt E.W."/>
            <person name="Haygood M.G."/>
            <person name="Posfai J."/>
            <person name="Benner J."/>
            <person name="Madinger C."/>
            <person name="Nove J."/>
            <person name="Anton B."/>
            <person name="Chaudhary K."/>
            <person name="Foster J."/>
            <person name="Holman A."/>
            <person name="Kumar S."/>
            <person name="Lessard P.A."/>
            <person name="Luyten Y.A."/>
            <person name="Slatko B."/>
            <person name="Wood N."/>
            <person name="Wu B."/>
            <person name="Teplitski M."/>
            <person name="Mougous J.D."/>
            <person name="Ward N."/>
            <person name="Eisen J.A."/>
            <person name="Badger J.H."/>
            <person name="Distel D.L."/>
        </authorList>
    </citation>
    <scope>NUCLEOTIDE SEQUENCE [LARGE SCALE GENOMIC DNA]</scope>
    <source>
        <strain evidence="8">ATCC 39867 / T7901</strain>
    </source>
</reference>
<dbReference type="GO" id="GO:0045152">
    <property type="term" value="F:antisigma factor binding"/>
    <property type="evidence" value="ECO:0007669"/>
    <property type="project" value="TreeGrafter"/>
</dbReference>
<evidence type="ECO:0000256" key="2">
    <source>
        <dbReference type="ARBA" id="ARBA00008150"/>
    </source>
</evidence>
<dbReference type="CDD" id="cd16327">
    <property type="entry name" value="RseB"/>
    <property type="match status" value="1"/>
</dbReference>
<proteinExistence type="inferred from homology"/>
<gene>
    <name evidence="7" type="ordered locus">TERTU_1182</name>
</gene>
<protein>
    <submittedName>
        <fullName evidence="7">Sigma E regulatory protein, MucB/RseB</fullName>
    </submittedName>
</protein>
<evidence type="ECO:0000256" key="4">
    <source>
        <dbReference type="ARBA" id="ARBA00022764"/>
    </source>
</evidence>
<organism evidence="7 8">
    <name type="scientific">Teredinibacter turnerae (strain ATCC 39867 / T7901)</name>
    <dbReference type="NCBI Taxonomy" id="377629"/>
    <lineage>
        <taxon>Bacteria</taxon>
        <taxon>Pseudomonadati</taxon>
        <taxon>Pseudomonadota</taxon>
        <taxon>Gammaproteobacteria</taxon>
        <taxon>Cellvibrionales</taxon>
        <taxon>Cellvibrionaceae</taxon>
        <taxon>Teredinibacter</taxon>
    </lineage>
</organism>
<evidence type="ECO:0000313" key="8">
    <source>
        <dbReference type="Proteomes" id="UP000009080"/>
    </source>
</evidence>
<evidence type="ECO:0000256" key="1">
    <source>
        <dbReference type="ARBA" id="ARBA00004418"/>
    </source>
</evidence>
<evidence type="ECO:0000313" key="7">
    <source>
        <dbReference type="EMBL" id="ACR10917.1"/>
    </source>
</evidence>
<dbReference type="PANTHER" id="PTHR38782">
    <property type="match status" value="1"/>
</dbReference>
<dbReference type="InterPro" id="IPR005588">
    <property type="entry name" value="MucB_RseB"/>
</dbReference>
<evidence type="ECO:0000259" key="5">
    <source>
        <dbReference type="Pfam" id="PF03888"/>
    </source>
</evidence>
<feature type="domain" description="MucB/RseB C-terminal" evidence="6">
    <location>
        <begin position="222"/>
        <end position="320"/>
    </location>
</feature>
<dbReference type="InterPro" id="IPR033434">
    <property type="entry name" value="MucB/RseB_N"/>
</dbReference>
<dbReference type="OrthoDB" id="7067274at2"/>
<dbReference type="HOGENOM" id="CLU_054710_0_1_6"/>
<comment type="similarity">
    <text evidence="2">Belongs to the RseB family.</text>
</comment>
<dbReference type="InterPro" id="IPR033436">
    <property type="entry name" value="MucB/RseB_C"/>
</dbReference>
<dbReference type="Proteomes" id="UP000009080">
    <property type="component" value="Chromosome"/>
</dbReference>
<dbReference type="PANTHER" id="PTHR38782:SF1">
    <property type="entry name" value="SIGMA-E FACTOR REGULATORY PROTEIN RSEB"/>
    <property type="match status" value="1"/>
</dbReference>
<dbReference type="GO" id="GO:0030288">
    <property type="term" value="C:outer membrane-bounded periplasmic space"/>
    <property type="evidence" value="ECO:0007669"/>
    <property type="project" value="TreeGrafter"/>
</dbReference>
<keyword evidence="3" id="KW-0732">Signal</keyword>
<dbReference type="eggNOG" id="COG3026">
    <property type="taxonomic scope" value="Bacteria"/>
</dbReference>
<accession>C5BRN0</accession>
<sequence>MSESLSAVRFIIASFFLLLLSSRALSVETEMSAEQVLSRLSQSMREQNYQGVVTYEHGGRLETMQATHLVLDGVEFESYSHLNGPERQHARMGRLVSCQTLGGQLLSGGKFAAGSAIARFHDHYQFYVKGYDRVAGRKVVVMQILPKDNFRYGISLGVDVESGVLLKYLVMQPNRALERIQFVAFELNPTFSPDEIASITANANGLQPCAEPEPQAQVPEALSEWMPSWAPPGFVHVSSKRTEQDGIVHTYTDGLASYSVFINSEVVASDDESARIPQGAAQRGATLVVMSLQASGEKVVHVAVVGEVPQVTAAQVLKSVSLTKTATN</sequence>
<dbReference type="GO" id="GO:0032885">
    <property type="term" value="P:regulation of polysaccharide biosynthetic process"/>
    <property type="evidence" value="ECO:0007669"/>
    <property type="project" value="TreeGrafter"/>
</dbReference>
<dbReference type="AlphaFoldDB" id="C5BRN0"/>
<dbReference type="Pfam" id="PF17188">
    <property type="entry name" value="MucB_RseB_C"/>
    <property type="match status" value="1"/>
</dbReference>
<evidence type="ECO:0000256" key="3">
    <source>
        <dbReference type="ARBA" id="ARBA00022729"/>
    </source>
</evidence>
<evidence type="ECO:0000259" key="6">
    <source>
        <dbReference type="Pfam" id="PF17188"/>
    </source>
</evidence>
<keyword evidence="4" id="KW-0574">Periplasm</keyword>
<keyword evidence="8" id="KW-1185">Reference proteome</keyword>
<comment type="subcellular location">
    <subcellularLocation>
        <location evidence="1">Periplasm</location>
    </subcellularLocation>
</comment>
<dbReference type="Pfam" id="PF03888">
    <property type="entry name" value="MucB_RseB"/>
    <property type="match status" value="1"/>
</dbReference>